<sequence>METIKAGLHESLNGLSVKARKPSDAVSVSVSVVSNSSDDSSKTAEIRDDALSASHTSSLTMATSTTIRLTRLIETTRTIRGNICTLGDYNETYFKAVDLESYLEYISVERLIHMPRRGSDWDRVLKAAQFFGLQLWRLGINVGHFCPDTEAASVTALGSTQILLEIGPKQSKALIPTFQALYELAILISHVTQIHEIFRVSTEVKEIVAHLYCDLVELVGNITTVYRKKISNLSPGESLTLNFEAAFGKAMASIFKRRDSAVAKIWSLKLGNRASHLNLESIRRRLKQDRSVAGAFYDQVAESLRRADDTCEWLKAPMIEFFRSSDKALTITGDSGTGKTVLAEWMEERLQRPLDHTQYSTLTYTFPYDYPAQCTPLAFLKNVLFQLLGKSVGDVSLYESIASAFEAYDKHHNSAKLEAALWTALEAGLRTLNGRHARLTLIVDGFHEITGPQSPLEFHKALRACIGKFKTIRMITLSKAISHLSDGCRHFTITPHHLEADIKTYFRQSFSALPSYVALSPEDKKKVVQDLAHKAKSSFLWAYLAAKLLAKEPSRDAFANAAHHISGSVDDVLKQLVAKIFLKNETTQTLLSFMLAADRPFLVDELAELLRLNTKSRQFGPAVDVPKLLKSTCGDIVTIEAGSVHFKSKAVQTYMQGLMGKSLPTSKEAQGRLTLALLLYAKLSLPDSSEPSFELLGHEILDQDFHAHALLHYAVRHWQSHLRASSFYGSKGELVLTKDFHEVFPASCHFALLERSACHYGQVSSRLVEHHEFSLHVREACFGEKHISVVQTLIILGNLHVTTSDALIGAKFFYRACSLGKVVLSRFNAVVVTCLNYFLQYTETITITTRTEIVTYREEMIIFMIEVCKSKHGATHDLVIKWYEILARLYVDIKETHRASVIYKELHAIIVIRFGPKSPQARRLCEHLGGLDIVLKGDAGQTEIDEYAELIIGGYDDSNAESSFEVLLRLAIFYESSCHWHLAERIYITLWRRFSETCRIKATVHLHVTKIKIAIEYVKFLRRLKRPEEACNILVCLWAEYEFHSWEERTIIVLIKEVGVLFKACGLLHIAISVLTKVWGWFKSKGGGVTDDEAVQTSILITEVVEEITETIVSTKTTTKTTTTTEVTETVTREIFETQFTRCKKSKVDIAFFKSCLALVNLYIKLENWTQAEIIIRQSLEITWKAILTAETTTLTEHFVSECILVATRLAVCHRHQGHFEKAERIYLRIFHACLGSLHIEDVRIQESLTVLIQFYEEYHRHTEVRELWVTVIAKYRKHLGHSHKLTIQALYALAAHCELLGRSDAIDYYIEICTTLNKHSKHCHHDAFQAAIVLVRRYHERKCWTELQHICGVLWETFCHHHKDVCFTEDIIQLIYERYTYVLEFHAKVELSVLYEITVKFRETVTVVFGSSASIVIQAMLFLARICERHEKHHHESVTIYEEIIKRVKTTTTTTTTETETETTINTVKKRLSKIYVTIITKGGKTVTTTTVERAIAICLEAYAQLTIEFGCWHEHTLLKLKDIVILYQKLNIKESHTKIVELLQAAFVSISTATCGSMSLYHAATTLASIYITAGLATLGHHLVHHLRHLIIFGKDFEMSTDIVVTANTSLVSKVAFVFLVAFEQRIVEKVVVSFSELMATTLLEISLYEQYKKVFEVETKTEVILECGFKLRSFWVERKQEKMLAVLDKRLFALFKTKYGALIATHDDYSYIFYLALSGYLAKEHAKLDFAAVACKAGNAKVANLLEHGEFKKALEVAKCTFHFNHKQHFYTDLHRVQYAYKLAELLAGIDANKPTDPKLGAEFLKLSREITSEALAIFKANNIEFVRLRFEDLSGIVRLLGSQQNYGELETLLLRLWQSREVQKTWDIGRILNVGRLLVHAHVAAKNTQAAIDLAETICYNLRRSRGNLDPVTVEMSQMLAALYQIDDRLDRCILVHEDILREIDAALREDGFIQRKPEIIYQAANGNGNKSGQMLTLPAKPNLEELAKTASWQLELLKRAHLRLGRWIKPEHEFVDLHSRLQGYLGKAGLKGPAPETWTKAANKGKPDDMIGMYVGPREWEWRLDGDVLLGSDENLNHKGSHGNGVNGTTVKSRWSVNYTHVANKEWLLA</sequence>
<evidence type="ECO:0000313" key="4">
    <source>
        <dbReference type="Proteomes" id="UP001285441"/>
    </source>
</evidence>
<accession>A0AAE0U4K1</accession>
<dbReference type="InterPro" id="IPR011990">
    <property type="entry name" value="TPR-like_helical_dom_sf"/>
</dbReference>
<dbReference type="SUPFAM" id="SSF52540">
    <property type="entry name" value="P-loop containing nucleoside triphosphate hydrolases"/>
    <property type="match status" value="1"/>
</dbReference>
<proteinExistence type="predicted"/>
<dbReference type="Pfam" id="PF24883">
    <property type="entry name" value="NPHP3_N"/>
    <property type="match status" value="1"/>
</dbReference>
<dbReference type="InterPro" id="IPR027417">
    <property type="entry name" value="P-loop_NTPase"/>
</dbReference>
<evidence type="ECO:0000256" key="1">
    <source>
        <dbReference type="ARBA" id="ARBA00022737"/>
    </source>
</evidence>
<dbReference type="EMBL" id="JAULSW010000002">
    <property type="protein sequence ID" value="KAK3390788.1"/>
    <property type="molecule type" value="Genomic_DNA"/>
</dbReference>
<comment type="caution">
    <text evidence="3">The sequence shown here is derived from an EMBL/GenBank/DDBJ whole genome shotgun (WGS) entry which is preliminary data.</text>
</comment>
<reference evidence="3" key="2">
    <citation type="submission" date="2023-06" db="EMBL/GenBank/DDBJ databases">
        <authorList>
            <consortium name="Lawrence Berkeley National Laboratory"/>
            <person name="Haridas S."/>
            <person name="Hensen N."/>
            <person name="Bonometti L."/>
            <person name="Westerberg I."/>
            <person name="Brannstrom I.O."/>
            <person name="Guillou S."/>
            <person name="Cros-Aarteil S."/>
            <person name="Calhoun S."/>
            <person name="Kuo A."/>
            <person name="Mondo S."/>
            <person name="Pangilinan J."/>
            <person name="Riley R."/>
            <person name="LaButti K."/>
            <person name="Andreopoulos B."/>
            <person name="Lipzen A."/>
            <person name="Chen C."/>
            <person name="Yanf M."/>
            <person name="Daum C."/>
            <person name="Ng V."/>
            <person name="Clum A."/>
            <person name="Steindorff A."/>
            <person name="Ohm R."/>
            <person name="Martin F."/>
            <person name="Silar P."/>
            <person name="Natvig D."/>
            <person name="Lalanne C."/>
            <person name="Gautier V."/>
            <person name="Ament-velasquez S.L."/>
            <person name="Kruys A."/>
            <person name="Hutchinson M.I."/>
            <person name="Powell A.J."/>
            <person name="Barry K."/>
            <person name="Miller A.N."/>
            <person name="Grigoriev I.V."/>
            <person name="Debuchy R."/>
            <person name="Gladieux P."/>
            <person name="Thoren M.H."/>
            <person name="Johannesson H."/>
        </authorList>
    </citation>
    <scope>NUCLEOTIDE SEQUENCE</scope>
    <source>
        <strain evidence="3">CBS 232.78</strain>
    </source>
</reference>
<protein>
    <recommendedName>
        <fullName evidence="2">Nephrocystin 3-like N-terminal domain-containing protein</fullName>
    </recommendedName>
</protein>
<organism evidence="3 4">
    <name type="scientific">Podospora didyma</name>
    <dbReference type="NCBI Taxonomy" id="330526"/>
    <lineage>
        <taxon>Eukaryota</taxon>
        <taxon>Fungi</taxon>
        <taxon>Dikarya</taxon>
        <taxon>Ascomycota</taxon>
        <taxon>Pezizomycotina</taxon>
        <taxon>Sordariomycetes</taxon>
        <taxon>Sordariomycetidae</taxon>
        <taxon>Sordariales</taxon>
        <taxon>Podosporaceae</taxon>
        <taxon>Podospora</taxon>
    </lineage>
</organism>
<name>A0AAE0U4K1_9PEZI</name>
<dbReference type="InterPro" id="IPR056884">
    <property type="entry name" value="NPHP3-like_N"/>
</dbReference>
<dbReference type="Gene3D" id="1.25.40.10">
    <property type="entry name" value="Tetratricopeptide repeat domain"/>
    <property type="match status" value="1"/>
</dbReference>
<dbReference type="Proteomes" id="UP001285441">
    <property type="component" value="Unassembled WGS sequence"/>
</dbReference>
<feature type="domain" description="Nephrocystin 3-like N-terminal" evidence="2">
    <location>
        <begin position="310"/>
        <end position="462"/>
    </location>
</feature>
<gene>
    <name evidence="3" type="ORF">B0H63DRAFT_410784</name>
</gene>
<dbReference type="PANTHER" id="PTHR10039">
    <property type="entry name" value="AMELOGENIN"/>
    <property type="match status" value="1"/>
</dbReference>
<evidence type="ECO:0000259" key="2">
    <source>
        <dbReference type="Pfam" id="PF24883"/>
    </source>
</evidence>
<reference evidence="3" key="1">
    <citation type="journal article" date="2023" name="Mol. Phylogenet. Evol.">
        <title>Genome-scale phylogeny and comparative genomics of the fungal order Sordariales.</title>
        <authorList>
            <person name="Hensen N."/>
            <person name="Bonometti L."/>
            <person name="Westerberg I."/>
            <person name="Brannstrom I.O."/>
            <person name="Guillou S."/>
            <person name="Cros-Aarteil S."/>
            <person name="Calhoun S."/>
            <person name="Haridas S."/>
            <person name="Kuo A."/>
            <person name="Mondo S."/>
            <person name="Pangilinan J."/>
            <person name="Riley R."/>
            <person name="LaButti K."/>
            <person name="Andreopoulos B."/>
            <person name="Lipzen A."/>
            <person name="Chen C."/>
            <person name="Yan M."/>
            <person name="Daum C."/>
            <person name="Ng V."/>
            <person name="Clum A."/>
            <person name="Steindorff A."/>
            <person name="Ohm R.A."/>
            <person name="Martin F."/>
            <person name="Silar P."/>
            <person name="Natvig D.O."/>
            <person name="Lalanne C."/>
            <person name="Gautier V."/>
            <person name="Ament-Velasquez S.L."/>
            <person name="Kruys A."/>
            <person name="Hutchinson M.I."/>
            <person name="Powell A.J."/>
            <person name="Barry K."/>
            <person name="Miller A.N."/>
            <person name="Grigoriev I.V."/>
            <person name="Debuchy R."/>
            <person name="Gladieux P."/>
            <person name="Hiltunen Thoren M."/>
            <person name="Johannesson H."/>
        </authorList>
    </citation>
    <scope>NUCLEOTIDE SEQUENCE</scope>
    <source>
        <strain evidence="3">CBS 232.78</strain>
    </source>
</reference>
<dbReference type="Gene3D" id="3.40.50.300">
    <property type="entry name" value="P-loop containing nucleotide triphosphate hydrolases"/>
    <property type="match status" value="1"/>
</dbReference>
<keyword evidence="1" id="KW-0677">Repeat</keyword>
<keyword evidence="4" id="KW-1185">Reference proteome</keyword>
<evidence type="ECO:0000313" key="3">
    <source>
        <dbReference type="EMBL" id="KAK3390788.1"/>
    </source>
</evidence>